<dbReference type="Proteomes" id="UP000028098">
    <property type="component" value="Unassembled WGS sequence"/>
</dbReference>
<gene>
    <name evidence="6" type="ORF">SK143_1854</name>
</gene>
<name>A0A081R3Y9_STROR</name>
<dbReference type="SUPFAM" id="SSF54001">
    <property type="entry name" value="Cysteine proteinases"/>
    <property type="match status" value="1"/>
</dbReference>
<evidence type="ECO:0000256" key="1">
    <source>
        <dbReference type="ARBA" id="ARBA00001561"/>
    </source>
</evidence>
<dbReference type="GO" id="GO:0008745">
    <property type="term" value="F:N-acetylmuramoyl-L-alanine amidase activity"/>
    <property type="evidence" value="ECO:0007669"/>
    <property type="project" value="UniProtKB-EC"/>
</dbReference>
<dbReference type="Gene3D" id="3.90.1720.10">
    <property type="entry name" value="endopeptidase domain like (from Nostoc punctiforme)"/>
    <property type="match status" value="1"/>
</dbReference>
<evidence type="ECO:0000256" key="4">
    <source>
        <dbReference type="PROSITE-ProRule" id="PRU00591"/>
    </source>
</evidence>
<dbReference type="EMBL" id="JPGB01000006">
    <property type="protein sequence ID" value="KEQ49912.1"/>
    <property type="molecule type" value="Genomic_DNA"/>
</dbReference>
<dbReference type="InterPro" id="IPR003646">
    <property type="entry name" value="SH3-like_bac-type"/>
</dbReference>
<sequence>MTFFKSGVKKSRCTQLSVGLATLFVTSTFLFGGESVQADSVARGDDYPLHYKNGSVEIDQWRMYSRQCTSFAAFRLSSVNGFEIPPAYGNANEWGHRARREGYRVDTKPEVGAIAWSTEGYYGHVAWVSNVSGDTIEIEEYNYGVREKYNRRKVKASSMTGFIHFKDLSTSHSAGENARSSELPSSGTIVFTKKSPIMDHPSSTGPVIDYYYAGESVSYDQVIEKDGYKWLGYLSYSGSRRYVQYAELINTEKGWKKEGGSWYYRENGKLATGWKKVNGNWYHLKENGVMSTGWIKDGSHWYYLKASGEMQMGWLKDKGTWYYLEESGRMKASQWFQVSGKHYYVDASGALAVNTIIDGYRLNSDGARIGSVS</sequence>
<dbReference type="AlphaFoldDB" id="A0A081R3Y9"/>
<dbReference type="InterPro" id="IPR038765">
    <property type="entry name" value="Papain-like_cys_pep_sf"/>
</dbReference>
<evidence type="ECO:0000313" key="7">
    <source>
        <dbReference type="Proteomes" id="UP000028098"/>
    </source>
</evidence>
<dbReference type="PROSITE" id="PS50911">
    <property type="entry name" value="CHAP"/>
    <property type="match status" value="1"/>
</dbReference>
<accession>A0A081R3Y9</accession>
<dbReference type="STRING" id="1303.SORDD17_00409"/>
<dbReference type="InterPro" id="IPR007921">
    <property type="entry name" value="CHAP_dom"/>
</dbReference>
<evidence type="ECO:0000259" key="5">
    <source>
        <dbReference type="PROSITE" id="PS50911"/>
    </source>
</evidence>
<dbReference type="Gene3D" id="2.20.120.10">
    <property type="entry name" value="Multimodular pneumococcal cell wall endolysin, domain 3"/>
    <property type="match status" value="1"/>
</dbReference>
<proteinExistence type="predicted"/>
<protein>
    <recommendedName>
        <fullName evidence="2">N-acetylmuramoyl-L-alanine amidase</fullName>
        <ecNumber evidence="2">3.5.1.28</ecNumber>
    </recommendedName>
</protein>
<dbReference type="Gene3D" id="2.30.30.40">
    <property type="entry name" value="SH3 Domains"/>
    <property type="match status" value="1"/>
</dbReference>
<dbReference type="EC" id="3.5.1.28" evidence="2"/>
<organism evidence="6 7">
    <name type="scientific">Streptococcus oralis</name>
    <dbReference type="NCBI Taxonomy" id="1303"/>
    <lineage>
        <taxon>Bacteria</taxon>
        <taxon>Bacillati</taxon>
        <taxon>Bacillota</taxon>
        <taxon>Bacilli</taxon>
        <taxon>Lactobacillales</taxon>
        <taxon>Streptococcaceae</taxon>
        <taxon>Streptococcus</taxon>
    </lineage>
</organism>
<reference evidence="6 7" key="1">
    <citation type="submission" date="2014-05" db="EMBL/GenBank/DDBJ databases">
        <authorList>
            <person name="Daugherty S.C."/>
            <person name="Tallon L.J."/>
            <person name="Sadzewicz L."/>
            <person name="Kilian M."/>
            <person name="Tettelin H."/>
        </authorList>
    </citation>
    <scope>NUCLEOTIDE SEQUENCE [LARGE SCALE GENOMIC DNA]</scope>
    <source>
        <strain evidence="6 7">SK143</strain>
    </source>
</reference>
<dbReference type="Gene3D" id="2.10.270.10">
    <property type="entry name" value="Cholin Binding"/>
    <property type="match status" value="1"/>
</dbReference>
<feature type="domain" description="Peptidase C51" evidence="5">
    <location>
        <begin position="43"/>
        <end position="164"/>
    </location>
</feature>
<dbReference type="Pfam" id="PF08460">
    <property type="entry name" value="SH3_5"/>
    <property type="match status" value="1"/>
</dbReference>
<dbReference type="SUPFAM" id="SSF69360">
    <property type="entry name" value="Cell wall binding repeat"/>
    <property type="match status" value="1"/>
</dbReference>
<dbReference type="Pfam" id="PF19127">
    <property type="entry name" value="Choline_bind_3"/>
    <property type="match status" value="1"/>
</dbReference>
<dbReference type="Pfam" id="PF05257">
    <property type="entry name" value="CHAP"/>
    <property type="match status" value="1"/>
</dbReference>
<evidence type="ECO:0000256" key="3">
    <source>
        <dbReference type="ARBA" id="ARBA00022737"/>
    </source>
</evidence>
<evidence type="ECO:0000313" key="6">
    <source>
        <dbReference type="EMBL" id="KEQ49912.1"/>
    </source>
</evidence>
<comment type="caution">
    <text evidence="6">The sequence shown here is derived from an EMBL/GenBank/DDBJ whole genome shotgun (WGS) entry which is preliminary data.</text>
</comment>
<comment type="catalytic activity">
    <reaction evidence="1">
        <text>Hydrolyzes the link between N-acetylmuramoyl residues and L-amino acid residues in certain cell-wall glycopeptides.</text>
        <dbReference type="EC" id="3.5.1.28"/>
    </reaction>
</comment>
<keyword evidence="3" id="KW-0677">Repeat</keyword>
<dbReference type="Pfam" id="PF01473">
    <property type="entry name" value="Choline_bind_1"/>
    <property type="match status" value="1"/>
</dbReference>
<dbReference type="Pfam" id="PF19085">
    <property type="entry name" value="Choline_bind_2"/>
    <property type="match status" value="1"/>
</dbReference>
<feature type="repeat" description="Cell wall-binding" evidence="4">
    <location>
        <begin position="291"/>
        <end position="310"/>
    </location>
</feature>
<dbReference type="PATRIC" id="fig|1303.44.peg.1778"/>
<dbReference type="PROSITE" id="PS51170">
    <property type="entry name" value="CW"/>
    <property type="match status" value="3"/>
</dbReference>
<feature type="repeat" description="Cell wall-binding" evidence="4">
    <location>
        <begin position="311"/>
        <end position="330"/>
    </location>
</feature>
<feature type="repeat" description="Cell wall-binding" evidence="4">
    <location>
        <begin position="271"/>
        <end position="290"/>
    </location>
</feature>
<dbReference type="RefSeq" id="WP_042903069.1">
    <property type="nucleotide sequence ID" value="NZ_JAKUVX010000002.1"/>
</dbReference>
<dbReference type="InterPro" id="IPR018337">
    <property type="entry name" value="Cell_wall/Cho-bd_repeat"/>
</dbReference>
<evidence type="ECO:0000256" key="2">
    <source>
        <dbReference type="ARBA" id="ARBA00011901"/>
    </source>
</evidence>